<evidence type="ECO:0000313" key="4">
    <source>
        <dbReference type="Proteomes" id="UP000199649"/>
    </source>
</evidence>
<evidence type="ECO:0000259" key="2">
    <source>
        <dbReference type="Pfam" id="PF13649"/>
    </source>
</evidence>
<dbReference type="Pfam" id="PF02585">
    <property type="entry name" value="PIG-L"/>
    <property type="match status" value="1"/>
</dbReference>
<keyword evidence="4" id="KW-1185">Reference proteome</keyword>
<dbReference type="SUPFAM" id="SSF102588">
    <property type="entry name" value="LmbE-like"/>
    <property type="match status" value="1"/>
</dbReference>
<dbReference type="Pfam" id="PF13649">
    <property type="entry name" value="Methyltransf_25"/>
    <property type="match status" value="1"/>
</dbReference>
<protein>
    <submittedName>
        <fullName evidence="3">N-acetylglucosaminyl deacetylase, LmbE family</fullName>
    </submittedName>
</protein>
<dbReference type="PANTHER" id="PTHR12993:SF29">
    <property type="entry name" value="BLR3841 PROTEIN"/>
    <property type="match status" value="1"/>
</dbReference>
<dbReference type="Gene3D" id="3.40.50.150">
    <property type="entry name" value="Vaccinia Virus protein VP39"/>
    <property type="match status" value="1"/>
</dbReference>
<dbReference type="PANTHER" id="PTHR12993">
    <property type="entry name" value="N-ACETYLGLUCOSAMINYL-PHOSPHATIDYLINOSITOL DE-N-ACETYLASE-RELATED"/>
    <property type="match status" value="1"/>
</dbReference>
<dbReference type="InterPro" id="IPR024078">
    <property type="entry name" value="LmbE-like_dom_sf"/>
</dbReference>
<dbReference type="InterPro" id="IPR041698">
    <property type="entry name" value="Methyltransf_25"/>
</dbReference>
<dbReference type="GO" id="GO:0016811">
    <property type="term" value="F:hydrolase activity, acting on carbon-nitrogen (but not peptide) bonds, in linear amides"/>
    <property type="evidence" value="ECO:0007669"/>
    <property type="project" value="TreeGrafter"/>
</dbReference>
<dbReference type="AlphaFoldDB" id="A0A1H1N6C7"/>
<dbReference type="Proteomes" id="UP000199649">
    <property type="component" value="Chromosome I"/>
</dbReference>
<dbReference type="InterPro" id="IPR029063">
    <property type="entry name" value="SAM-dependent_MTases_sf"/>
</dbReference>
<sequence>MTSAPRFRGEDEGTPQDVWLSSRALRDAPTLAAAPSAVLAVAAHPDDDVLGAYGLLHEAARAGADVTVVVATDGEGSHPGSPTLAPEALAATRVAEHEASLAGVAGRIVRLGLPDGGLAARRRELVAALEPIVAALPADALVVAPWARDGHPDHEVVGDVAAAVARERGTACAWTPVWAWLWGEPPLLDGLDVRRVPLDGEARAAKAAAIAAHRSQVAPLSAHPADRAVLTPRMLERFAGDEWLVLAPAAAPTRFDERYERAGDPWATRSAWYERRKRAVVLASLPQERYRFAVEVGCGTATLAAELASRCDAVLGVDASVPALAEARSTLDQAPNAWIEHRDAALGLPAGDIDLVVLSEIGYYLPERAFAALLHEARDRGAHVVLCHWLGDGDDLRAPAKDVHAQAAATPGMRRVAEHRDAAFIVDVLVPA</sequence>
<dbReference type="InterPro" id="IPR003737">
    <property type="entry name" value="GlcNAc_PI_deacetylase-related"/>
</dbReference>
<organism evidence="3 4">
    <name type="scientific">Agrococcus carbonis</name>
    <dbReference type="NCBI Taxonomy" id="684552"/>
    <lineage>
        <taxon>Bacteria</taxon>
        <taxon>Bacillati</taxon>
        <taxon>Actinomycetota</taxon>
        <taxon>Actinomycetes</taxon>
        <taxon>Micrococcales</taxon>
        <taxon>Microbacteriaceae</taxon>
        <taxon>Agrococcus</taxon>
    </lineage>
</organism>
<reference evidence="4" key="1">
    <citation type="submission" date="2016-10" db="EMBL/GenBank/DDBJ databases">
        <authorList>
            <person name="Varghese N."/>
            <person name="Submissions S."/>
        </authorList>
    </citation>
    <scope>NUCLEOTIDE SEQUENCE [LARGE SCALE GENOMIC DNA]</scope>
    <source>
        <strain evidence="4">DSM 22965</strain>
    </source>
</reference>
<name>A0A1H1N6C7_9MICO</name>
<dbReference type="GO" id="GO:0016137">
    <property type="term" value="P:glycoside metabolic process"/>
    <property type="evidence" value="ECO:0007669"/>
    <property type="project" value="UniProtKB-ARBA"/>
</dbReference>
<dbReference type="STRING" id="684552.SAMN04489719_1185"/>
<evidence type="ECO:0000313" key="3">
    <source>
        <dbReference type="EMBL" id="SDR94546.1"/>
    </source>
</evidence>
<dbReference type="CDD" id="cd02440">
    <property type="entry name" value="AdoMet_MTases"/>
    <property type="match status" value="1"/>
</dbReference>
<dbReference type="SUPFAM" id="SSF53335">
    <property type="entry name" value="S-adenosyl-L-methionine-dependent methyltransferases"/>
    <property type="match status" value="1"/>
</dbReference>
<feature type="domain" description="Methyltransferase" evidence="2">
    <location>
        <begin position="294"/>
        <end position="378"/>
    </location>
</feature>
<accession>A0A1H1N6C7</accession>
<dbReference type="RefSeq" id="WP_172801987.1">
    <property type="nucleotide sequence ID" value="NZ_LT629734.1"/>
</dbReference>
<gene>
    <name evidence="3" type="ORF">SAMN04489719_1185</name>
</gene>
<dbReference type="Gene3D" id="3.40.50.10320">
    <property type="entry name" value="LmbE-like"/>
    <property type="match status" value="1"/>
</dbReference>
<evidence type="ECO:0000256" key="1">
    <source>
        <dbReference type="ARBA" id="ARBA00022833"/>
    </source>
</evidence>
<proteinExistence type="predicted"/>
<dbReference type="EMBL" id="LT629734">
    <property type="protein sequence ID" value="SDR94546.1"/>
    <property type="molecule type" value="Genomic_DNA"/>
</dbReference>
<keyword evidence="1" id="KW-0862">Zinc</keyword>